<dbReference type="InterPro" id="IPR023210">
    <property type="entry name" value="NADP_OxRdtase_dom"/>
</dbReference>
<dbReference type="Gene3D" id="3.20.20.100">
    <property type="entry name" value="NADP-dependent oxidoreductase domain"/>
    <property type="match status" value="1"/>
</dbReference>
<dbReference type="GO" id="GO:0005737">
    <property type="term" value="C:cytoplasm"/>
    <property type="evidence" value="ECO:0007669"/>
    <property type="project" value="TreeGrafter"/>
</dbReference>
<dbReference type="Pfam" id="PF00248">
    <property type="entry name" value="Aldo_ket_red"/>
    <property type="match status" value="1"/>
</dbReference>
<gene>
    <name evidence="3" type="ordered locus">YE0560</name>
</gene>
<dbReference type="InterPro" id="IPR050791">
    <property type="entry name" value="Aldo-Keto_reductase"/>
</dbReference>
<dbReference type="OrthoDB" id="9772407at2"/>
<dbReference type="eggNOG" id="COG0667">
    <property type="taxonomic scope" value="Bacteria"/>
</dbReference>
<sequence length="330" mass="35893">MQQRQLGSNGPQVSALGLGCMGMSDFYSTNQDVNESIATLHRALELGVTLLDTADMYGPFTNEELVGRAIKGKRDQVFLATKFGIVRDPTDPRVRGVSSRPDYIRQSVDGSLKRLGVDVIDLYYQHRGDPSVPVEDVIGTLADLVTAGKIRYIGLSEVSAATLEKAHQVHPITAVQSEYSLWTRDVETSVLTTCQRLGVGFVAYSPLGRGFLTGAIRSPNDLAADDFRRNNPRFQGDNFALNLALADTVTKMAQNKGVKPSQLALAWVLAQGEYIVPIPGTKRRTYLEENLAALDVVLSAQELATLDAVFPFHAAAGERYGAEGMVYLNA</sequence>
<dbReference type="Proteomes" id="UP000000642">
    <property type="component" value="Chromosome"/>
</dbReference>
<accession>A1JJ88</accession>
<dbReference type="PANTHER" id="PTHR43625:SF40">
    <property type="entry name" value="ALDO-KETO REDUCTASE YAKC [NADP(+)]"/>
    <property type="match status" value="1"/>
</dbReference>
<evidence type="ECO:0000313" key="3">
    <source>
        <dbReference type="EMBL" id="CAL10678.1"/>
    </source>
</evidence>
<evidence type="ECO:0000313" key="4">
    <source>
        <dbReference type="Proteomes" id="UP000000642"/>
    </source>
</evidence>
<reference evidence="3 4" key="1">
    <citation type="journal article" date="2006" name="PLoS Genet.">
        <title>The complete genome sequence and comparative genome analysis of the high pathogenicity Yersinia enterocolitica strain 8081.</title>
        <authorList>
            <person name="Thomson N.R."/>
            <person name="Howard S."/>
            <person name="Wren B.W."/>
            <person name="Holden M.T.G."/>
            <person name="Crossman L."/>
            <person name="Challis G.L."/>
            <person name="Churcher C."/>
            <person name="Mungall K."/>
            <person name="Brooks K."/>
            <person name="Chillingworth T."/>
            <person name="Feltwell T."/>
            <person name="Abdellah Z."/>
            <person name="Hauser H."/>
            <person name="Jagels K."/>
            <person name="Maddison M."/>
            <person name="Moule S."/>
            <person name="Sanders M."/>
            <person name="Whitehead S."/>
            <person name="Quail M.A."/>
            <person name="Dougan G."/>
            <person name="Parkhill J."/>
            <person name="Prentice M.B."/>
        </authorList>
    </citation>
    <scope>NUCLEOTIDE SEQUENCE [LARGE SCALE GENOMIC DNA]</scope>
    <source>
        <strain evidence="4">NCTC 13174 / 8081</strain>
    </source>
</reference>
<organism evidence="3 4">
    <name type="scientific">Yersinia enterocolitica serotype O:8 / biotype 1B (strain NCTC 13174 / 8081)</name>
    <dbReference type="NCBI Taxonomy" id="393305"/>
    <lineage>
        <taxon>Bacteria</taxon>
        <taxon>Pseudomonadati</taxon>
        <taxon>Pseudomonadota</taxon>
        <taxon>Gammaproteobacteria</taxon>
        <taxon>Enterobacterales</taxon>
        <taxon>Yersiniaceae</taxon>
        <taxon>Yersinia</taxon>
    </lineage>
</organism>
<dbReference type="KEGG" id="yen:YE0560"/>
<dbReference type="AlphaFoldDB" id="A1JJ88"/>
<proteinExistence type="predicted"/>
<evidence type="ECO:0000256" key="1">
    <source>
        <dbReference type="ARBA" id="ARBA00023002"/>
    </source>
</evidence>
<dbReference type="CDD" id="cd19076">
    <property type="entry name" value="AKR_AKR13A_13D"/>
    <property type="match status" value="1"/>
</dbReference>
<dbReference type="EMBL" id="AM286415">
    <property type="protein sequence ID" value="CAL10678.1"/>
    <property type="molecule type" value="Genomic_DNA"/>
</dbReference>
<dbReference type="PROSITE" id="PS51257">
    <property type="entry name" value="PROKAR_LIPOPROTEIN"/>
    <property type="match status" value="1"/>
</dbReference>
<feature type="domain" description="NADP-dependent oxidoreductase" evidence="2">
    <location>
        <begin position="16"/>
        <end position="309"/>
    </location>
</feature>
<protein>
    <submittedName>
        <fullName evidence="3">Oxidoreductase</fullName>
    </submittedName>
</protein>
<dbReference type="HOGENOM" id="CLU_023205_2_1_6"/>
<dbReference type="RefSeq" id="WP_011815513.1">
    <property type="nucleotide sequence ID" value="NC_008800.1"/>
</dbReference>
<keyword evidence="1" id="KW-0560">Oxidoreductase</keyword>
<dbReference type="PANTHER" id="PTHR43625">
    <property type="entry name" value="AFLATOXIN B1 ALDEHYDE REDUCTASE"/>
    <property type="match status" value="1"/>
</dbReference>
<dbReference type="GO" id="GO:0016491">
    <property type="term" value="F:oxidoreductase activity"/>
    <property type="evidence" value="ECO:0007669"/>
    <property type="project" value="UniProtKB-KW"/>
</dbReference>
<name>A1JJ88_YERE8</name>
<dbReference type="InterPro" id="IPR036812">
    <property type="entry name" value="NAD(P)_OxRdtase_dom_sf"/>
</dbReference>
<dbReference type="PATRIC" id="fig|393305.7.peg.653"/>
<dbReference type="SUPFAM" id="SSF51430">
    <property type="entry name" value="NAD(P)-linked oxidoreductase"/>
    <property type="match status" value="1"/>
</dbReference>
<evidence type="ECO:0000259" key="2">
    <source>
        <dbReference type="Pfam" id="PF00248"/>
    </source>
</evidence>